<sequence length="121" mass="14087">MPPPCRRKERDLRGRHDPPRLHVAQGSRPRLRRGHVVSTSRPKTRPPRSLHTPLPPSMFWSFSGTLDLTASSRFTLGASSTPNPARFWIFYRLRNDFDTFIFGHAQHFEHEMEHEKDGGHH</sequence>
<feature type="region of interest" description="Disordered" evidence="1">
    <location>
        <begin position="1"/>
        <end position="54"/>
    </location>
</feature>
<evidence type="ECO:0000256" key="1">
    <source>
        <dbReference type="SAM" id="MobiDB-lite"/>
    </source>
</evidence>
<proteinExistence type="predicted"/>
<organism evidence="2">
    <name type="scientific">Chloropicon roscoffensis</name>
    <dbReference type="NCBI Taxonomy" id="1461544"/>
    <lineage>
        <taxon>Eukaryota</taxon>
        <taxon>Viridiplantae</taxon>
        <taxon>Chlorophyta</taxon>
        <taxon>Chloropicophyceae</taxon>
        <taxon>Chloropicales</taxon>
        <taxon>Chloropicaceae</taxon>
        <taxon>Chloropicon</taxon>
    </lineage>
</organism>
<feature type="compositionally biased region" description="Basic and acidic residues" evidence="1">
    <location>
        <begin position="1"/>
        <end position="20"/>
    </location>
</feature>
<evidence type="ECO:0000313" key="2">
    <source>
        <dbReference type="EMBL" id="CAD9721425.1"/>
    </source>
</evidence>
<dbReference type="EMBL" id="HBHM01000923">
    <property type="protein sequence ID" value="CAD9721425.1"/>
    <property type="molecule type" value="Transcribed_RNA"/>
</dbReference>
<name>A0A7S2X2E3_9CHLO</name>
<accession>A0A7S2X2E3</accession>
<protein>
    <submittedName>
        <fullName evidence="2">Uncharacterized protein</fullName>
    </submittedName>
</protein>
<dbReference type="AlphaFoldDB" id="A0A7S2X2E3"/>
<reference evidence="2" key="1">
    <citation type="submission" date="2021-01" db="EMBL/GenBank/DDBJ databases">
        <authorList>
            <person name="Corre E."/>
            <person name="Pelletier E."/>
            <person name="Niang G."/>
            <person name="Scheremetjew M."/>
            <person name="Finn R."/>
            <person name="Kale V."/>
            <person name="Holt S."/>
            <person name="Cochrane G."/>
            <person name="Meng A."/>
            <person name="Brown T."/>
            <person name="Cohen L."/>
        </authorList>
    </citation>
    <scope>NUCLEOTIDE SEQUENCE</scope>
    <source>
        <strain evidence="2">RCC2335</strain>
    </source>
</reference>
<gene>
    <name evidence="2" type="ORF">CROS1312_LOCUS692</name>
</gene>